<keyword evidence="3" id="KW-1185">Reference proteome</keyword>
<dbReference type="Proteomes" id="UP000002531">
    <property type="component" value="Chromosome"/>
</dbReference>
<feature type="compositionally biased region" description="Basic and acidic residues" evidence="1">
    <location>
        <begin position="83"/>
        <end position="96"/>
    </location>
</feature>
<evidence type="ECO:0000313" key="2">
    <source>
        <dbReference type="EMBL" id="ABA03675.1"/>
    </source>
</evidence>
<reference evidence="2 3" key="1">
    <citation type="journal article" date="2006" name="Appl. Environ. Microbiol.">
        <title>Genome sequence of the chemolithoautotrophic nitrite-oxidizing bacterium Nitrobacter winogradskyi Nb-255.</title>
        <authorList>
            <person name="Starkenburg S.R."/>
            <person name="Chain P.S."/>
            <person name="Sayavedra-Soto L.A."/>
            <person name="Hauser L."/>
            <person name="Land M.L."/>
            <person name="Larimer F.W."/>
            <person name="Malfatti S.A."/>
            <person name="Klotz M.G."/>
            <person name="Bottomley P.J."/>
            <person name="Arp D.J."/>
            <person name="Hickey W.J."/>
        </authorList>
    </citation>
    <scope>NUCLEOTIDE SEQUENCE [LARGE SCALE GENOMIC DNA]</scope>
    <source>
        <strain evidence="3">ATCC 25391 / DSM 10237 / CIP 104748 / NCIMB 11846 / Nb-255</strain>
    </source>
</reference>
<gene>
    <name evidence="2" type="ordered locus">Nwi_0408</name>
</gene>
<evidence type="ECO:0000313" key="3">
    <source>
        <dbReference type="Proteomes" id="UP000002531"/>
    </source>
</evidence>
<protein>
    <submittedName>
        <fullName evidence="2">Uncharacterized protein</fullName>
    </submittedName>
</protein>
<dbReference type="KEGG" id="nwi:Nwi_0408"/>
<name>Q3SVL6_NITWN</name>
<dbReference type="AlphaFoldDB" id="Q3SVL6"/>
<accession>Q3SVL6</accession>
<sequence>MSNPEWLLWPESVAITLIRADASIRTARDYFDRTKDRMCFTMRRFQGRGLSFGTSPERNAPESLTPDQSGFVHRNISCLTGDMETRSSSEPRDRSRNYIPFMNP</sequence>
<organism evidence="2 3">
    <name type="scientific">Nitrobacter winogradskyi (strain ATCC 25391 / DSM 10237 / CIP 104748 / NCIMB 11846 / Nb-255)</name>
    <dbReference type="NCBI Taxonomy" id="323098"/>
    <lineage>
        <taxon>Bacteria</taxon>
        <taxon>Pseudomonadati</taxon>
        <taxon>Pseudomonadota</taxon>
        <taxon>Alphaproteobacteria</taxon>
        <taxon>Hyphomicrobiales</taxon>
        <taxon>Nitrobacteraceae</taxon>
        <taxon>Nitrobacter</taxon>
    </lineage>
</organism>
<dbReference type="HOGENOM" id="CLU_2247188_0_0_5"/>
<feature type="region of interest" description="Disordered" evidence="1">
    <location>
        <begin position="50"/>
        <end position="104"/>
    </location>
</feature>
<evidence type="ECO:0000256" key="1">
    <source>
        <dbReference type="SAM" id="MobiDB-lite"/>
    </source>
</evidence>
<proteinExistence type="predicted"/>
<dbReference type="EMBL" id="CP000115">
    <property type="protein sequence ID" value="ABA03675.1"/>
    <property type="molecule type" value="Genomic_DNA"/>
</dbReference>